<evidence type="ECO:0000256" key="1">
    <source>
        <dbReference type="SAM" id="MobiDB-lite"/>
    </source>
</evidence>
<dbReference type="PIRSF" id="PIRSF036794">
    <property type="entry name" value="UCP_erythr_ester"/>
    <property type="match status" value="1"/>
</dbReference>
<dbReference type="Pfam" id="PF05139">
    <property type="entry name" value="Erythro_esteras"/>
    <property type="match status" value="1"/>
</dbReference>
<keyword evidence="3" id="KW-1185">Reference proteome</keyword>
<proteinExistence type="predicted"/>
<dbReference type="CDD" id="cd14728">
    <property type="entry name" value="Ere-like"/>
    <property type="match status" value="1"/>
</dbReference>
<feature type="region of interest" description="Disordered" evidence="1">
    <location>
        <begin position="169"/>
        <end position="190"/>
    </location>
</feature>
<evidence type="ECO:0000313" key="2">
    <source>
        <dbReference type="EMBL" id="GAA2411738.1"/>
    </source>
</evidence>
<gene>
    <name evidence="2" type="ORF">GCM10010420_45950</name>
</gene>
<reference evidence="3" key="1">
    <citation type="journal article" date="2019" name="Int. J. Syst. Evol. Microbiol.">
        <title>The Global Catalogue of Microorganisms (GCM) 10K type strain sequencing project: providing services to taxonomists for standard genome sequencing and annotation.</title>
        <authorList>
            <consortium name="The Broad Institute Genomics Platform"/>
            <consortium name="The Broad Institute Genome Sequencing Center for Infectious Disease"/>
            <person name="Wu L."/>
            <person name="Ma J."/>
        </authorList>
    </citation>
    <scope>NUCLEOTIDE SEQUENCE [LARGE SCALE GENOMIC DNA]</scope>
    <source>
        <strain evidence="3">JCM 6921</strain>
    </source>
</reference>
<evidence type="ECO:0000313" key="3">
    <source>
        <dbReference type="Proteomes" id="UP001500058"/>
    </source>
</evidence>
<dbReference type="PANTHER" id="PTHR31299">
    <property type="entry name" value="ESTERASE, PUTATIVE (AFU_ORTHOLOGUE AFUA_1G05850)-RELATED"/>
    <property type="match status" value="1"/>
</dbReference>
<dbReference type="SUPFAM" id="SSF159501">
    <property type="entry name" value="EreA/ChaN-like"/>
    <property type="match status" value="1"/>
</dbReference>
<accession>A0ABP5VXP5</accession>
<dbReference type="InterPro" id="IPR007815">
    <property type="entry name" value="Emycin_Estase"/>
</dbReference>
<comment type="caution">
    <text evidence="2">The sequence shown here is derived from an EMBL/GenBank/DDBJ whole genome shotgun (WGS) entry which is preliminary data.</text>
</comment>
<dbReference type="Gene3D" id="3.30.1870.10">
    <property type="entry name" value="EreA-like, domain 2"/>
    <property type="match status" value="1"/>
</dbReference>
<dbReference type="InterPro" id="IPR014622">
    <property type="entry name" value="UCP036794_erythomycin"/>
</dbReference>
<dbReference type="Gene3D" id="3.40.1660.10">
    <property type="entry name" value="EreA-like (biosynthetic domain)"/>
    <property type="match status" value="1"/>
</dbReference>
<name>A0ABP5VXP5_9ACTN</name>
<organism evidence="2 3">
    <name type="scientific">Streptomyces glaucosporus</name>
    <dbReference type="NCBI Taxonomy" id="284044"/>
    <lineage>
        <taxon>Bacteria</taxon>
        <taxon>Bacillati</taxon>
        <taxon>Actinomycetota</taxon>
        <taxon>Actinomycetes</taxon>
        <taxon>Kitasatosporales</taxon>
        <taxon>Streptomycetaceae</taxon>
        <taxon>Streptomyces</taxon>
    </lineage>
</organism>
<dbReference type="RefSeq" id="WP_344633007.1">
    <property type="nucleotide sequence ID" value="NZ_BAAATJ010000026.1"/>
</dbReference>
<dbReference type="Proteomes" id="UP001500058">
    <property type="component" value="Unassembled WGS sequence"/>
</dbReference>
<protein>
    <submittedName>
        <fullName evidence="2">Erythromycin esterase family protein</fullName>
    </submittedName>
</protein>
<dbReference type="PANTHER" id="PTHR31299:SF0">
    <property type="entry name" value="ESTERASE, PUTATIVE (AFU_ORTHOLOGUE AFUA_1G05850)-RELATED"/>
    <property type="match status" value="1"/>
</dbReference>
<dbReference type="InterPro" id="IPR052036">
    <property type="entry name" value="Hydrolase/PRTase-associated"/>
</dbReference>
<dbReference type="Gene3D" id="1.20.1440.30">
    <property type="entry name" value="Biosynthetic Protein domain"/>
    <property type="match status" value="1"/>
</dbReference>
<sequence>MVTDIREAVHSVDAAAVMGLLPARPRVLALGEPAHREDALLEVRNELFRQLVEEEGYRTIAIESDCLAGLVVDDHVTSGRGALDEVVERGISHGWGASAANRALVRWMRAHNEGRPASEQVRFAGFDGPLEITHAASPRQALTALHGFLAAHVDADLLPCTAETLDRLTGPDDRWTDPAAMTDPSRSVGRTPEAGELRLLADDLVTLLDTQAPHLASAAPRDDLDRARLYGRTATGLLRYHFWMADASPKRMTRLCALRDSMMAGNLLALAERGPVLVHAQNAHLQRHRSTMRMWQGPVEWWGAGAIAEARLGEGYAFLATALGTIRHQGVDAPPPDTVEGLLYALPEDHCLVDARRLAAVLGDARPAPRVSPWFGYAPLDPAHLADCDGIVFVRDVPHSG</sequence>
<dbReference type="EMBL" id="BAAATJ010000026">
    <property type="protein sequence ID" value="GAA2411738.1"/>
    <property type="molecule type" value="Genomic_DNA"/>
</dbReference>